<evidence type="ECO:0000313" key="1">
    <source>
        <dbReference type="EMBL" id="MDY7218227.1"/>
    </source>
</evidence>
<dbReference type="RefSeq" id="WP_321552319.1">
    <property type="nucleotide sequence ID" value="NZ_JAXIVU010000001.1"/>
</dbReference>
<dbReference type="Proteomes" id="UP001294570">
    <property type="component" value="Unassembled WGS sequence"/>
</dbReference>
<name>A0ABU5GMQ3_9GAMM</name>
<proteinExistence type="predicted"/>
<sequence>MNKNWLWVGLLTPCMLWASDADIKEVISEAAQAYESGQLSHAAAQFDYAATLIRQQQAGELGALFPEPLVGWTAKEADSQAGSAAFFGGGVNASREYHKGDASLKISITKDSPLLQAVGMLFSNPSMASMSGYKQKRINGHTAVVKLEERNQELQMMVNNTILIQLNGRGVSETELLAYAEALDIEAISQR</sequence>
<organism evidence="1 2">
    <name type="scientific">Denitrificimonas halotolerans</name>
    <dbReference type="NCBI Taxonomy" id="3098930"/>
    <lineage>
        <taxon>Bacteria</taxon>
        <taxon>Pseudomonadati</taxon>
        <taxon>Pseudomonadota</taxon>
        <taxon>Gammaproteobacteria</taxon>
        <taxon>Pseudomonadales</taxon>
        <taxon>Pseudomonadaceae</taxon>
        <taxon>Denitrificimonas</taxon>
    </lineage>
</organism>
<accession>A0ABU5GMQ3</accession>
<evidence type="ECO:0000313" key="2">
    <source>
        <dbReference type="Proteomes" id="UP001294570"/>
    </source>
</evidence>
<reference evidence="1 2" key="1">
    <citation type="submission" date="2023-12" db="EMBL/GenBank/DDBJ databases">
        <title>Denitrificimonas halotolerans sp. nov.,a novel species isolated from landfill leachate.</title>
        <authorList>
            <person name="Wang S."/>
        </authorList>
    </citation>
    <scope>NUCLEOTIDE SEQUENCE [LARGE SCALE GENOMIC DNA]</scope>
    <source>
        <strain evidence="1 2">JX-1</strain>
    </source>
</reference>
<gene>
    <name evidence="1" type="ORF">TOI97_01340</name>
</gene>
<protein>
    <submittedName>
        <fullName evidence="1">Uncharacterized protein</fullName>
    </submittedName>
</protein>
<keyword evidence="2" id="KW-1185">Reference proteome</keyword>
<comment type="caution">
    <text evidence="1">The sequence shown here is derived from an EMBL/GenBank/DDBJ whole genome shotgun (WGS) entry which is preliminary data.</text>
</comment>
<dbReference type="EMBL" id="JAXIVU010000001">
    <property type="protein sequence ID" value="MDY7218227.1"/>
    <property type="molecule type" value="Genomic_DNA"/>
</dbReference>